<dbReference type="Proteomes" id="UP000509302">
    <property type="component" value="Chromosome"/>
</dbReference>
<dbReference type="EMBL" id="CP058595">
    <property type="protein sequence ID" value="QLG47263.1"/>
    <property type="molecule type" value="Genomic_DNA"/>
</dbReference>
<gene>
    <name evidence="1" type="ORF">HYG79_10475</name>
</gene>
<evidence type="ECO:0000313" key="1">
    <source>
        <dbReference type="EMBL" id="QLG47263.1"/>
    </source>
</evidence>
<dbReference type="InterPro" id="IPR019861">
    <property type="entry name" value="PorP/SprF_Bacteroidetes"/>
</dbReference>
<dbReference type="NCBIfam" id="TIGR03519">
    <property type="entry name" value="T9SS_PorP_fam"/>
    <property type="match status" value="1"/>
</dbReference>
<name>A0A7H9AUU4_9FLAO</name>
<dbReference type="Pfam" id="PF11751">
    <property type="entry name" value="PorP_SprF"/>
    <property type="match status" value="1"/>
</dbReference>
<reference evidence="1 2" key="1">
    <citation type="journal article" date="2006" name="Int. J. Syst. Evol. Microbiol.">
        <title>Costertonia aggregata gen. nov., sp. nov., a mesophilic marine bacterium of the family Flavobacteriaceae, isolated from a mature biofilm.</title>
        <authorList>
            <person name="Kwon K.K."/>
            <person name="Lee Y.K."/>
            <person name="Lee H.K."/>
        </authorList>
    </citation>
    <scope>NUCLEOTIDE SEQUENCE [LARGE SCALE GENOMIC DNA]</scope>
    <source>
        <strain evidence="1 2">KCCM 42265</strain>
    </source>
</reference>
<proteinExistence type="predicted"/>
<sequence length="295" mass="32785">MCLLNGSMVMAQQTPAFSEYNYNPFIINSAYAGLMPNTEATLSNSGFLNTVEGSPKSFAFSFNSPLNRGKVGVGAGIISDEIGVTKSTSVFGAYSYKIFFDFKDDRPYWQIYSPGVLSFGITAGVQLYQDNLLDLGITDDPRFSENISATIPTVGLGFLFNHSRFYVGVSAPNVLGDRLASEQDLNLRNPIYGYFGYRFFNNRFQDIMIKPNLLLKYENGAPLQADINLSFSFRNKFELGTGYRTSSSVNLLAGIYLFNNLRFIYQYNLALKDSPLGNIHGLVLSYKFGDGYALD</sequence>
<keyword evidence="2" id="KW-1185">Reference proteome</keyword>
<accession>A0A7H9AUU4</accession>
<evidence type="ECO:0000313" key="2">
    <source>
        <dbReference type="Proteomes" id="UP000509302"/>
    </source>
</evidence>
<dbReference type="AlphaFoldDB" id="A0A7H9AUU4"/>
<dbReference type="KEGG" id="cagg:HYG79_10475"/>
<protein>
    <submittedName>
        <fullName evidence="1">PorP/SprF family type IX secretion system membrane protein</fullName>
    </submittedName>
</protein>
<organism evidence="1 2">
    <name type="scientific">Costertonia aggregata</name>
    <dbReference type="NCBI Taxonomy" id="343403"/>
    <lineage>
        <taxon>Bacteria</taxon>
        <taxon>Pseudomonadati</taxon>
        <taxon>Bacteroidota</taxon>
        <taxon>Flavobacteriia</taxon>
        <taxon>Flavobacteriales</taxon>
        <taxon>Flavobacteriaceae</taxon>
        <taxon>Costertonia</taxon>
    </lineage>
</organism>